<evidence type="ECO:0000256" key="13">
    <source>
        <dbReference type="SAM" id="MobiDB-lite"/>
    </source>
</evidence>
<evidence type="ECO:0000313" key="17">
    <source>
        <dbReference type="EMBL" id="MBE1488603.1"/>
    </source>
</evidence>
<keyword evidence="17" id="KW-0031">Aminopeptidase</keyword>
<dbReference type="RefSeq" id="WP_192768226.1">
    <property type="nucleotide sequence ID" value="NZ_JADBEB010000001.1"/>
</dbReference>
<feature type="domain" description="Aminopeptidase N-like N-terminal" evidence="16">
    <location>
        <begin position="62"/>
        <end position="233"/>
    </location>
</feature>
<evidence type="ECO:0000256" key="5">
    <source>
        <dbReference type="ARBA" id="ARBA00015611"/>
    </source>
</evidence>
<dbReference type="Pfam" id="PF01433">
    <property type="entry name" value="Peptidase_M1"/>
    <property type="match status" value="1"/>
</dbReference>
<name>A0A927MB58_9ACTN</name>
<evidence type="ECO:0000256" key="8">
    <source>
        <dbReference type="ARBA" id="ARBA00022801"/>
    </source>
</evidence>
<dbReference type="GO" id="GO:0006508">
    <property type="term" value="P:proteolysis"/>
    <property type="evidence" value="ECO:0007669"/>
    <property type="project" value="UniProtKB-KW"/>
</dbReference>
<dbReference type="AlphaFoldDB" id="A0A927MB58"/>
<dbReference type="SUPFAM" id="SSF55486">
    <property type="entry name" value="Metalloproteases ('zincins'), catalytic domain"/>
    <property type="match status" value="1"/>
</dbReference>
<dbReference type="GO" id="GO:0008237">
    <property type="term" value="F:metallopeptidase activity"/>
    <property type="evidence" value="ECO:0007669"/>
    <property type="project" value="UniProtKB-KW"/>
</dbReference>
<dbReference type="EC" id="3.4.11.2" evidence="4"/>
<evidence type="ECO:0000256" key="7">
    <source>
        <dbReference type="ARBA" id="ARBA00022723"/>
    </source>
</evidence>
<dbReference type="Gene3D" id="2.60.40.1730">
    <property type="entry name" value="tricorn interacting facor f3 domain"/>
    <property type="match status" value="1"/>
</dbReference>
<keyword evidence="9" id="KW-0862">Zinc</keyword>
<evidence type="ECO:0000256" key="14">
    <source>
        <dbReference type="SAM" id="SignalP"/>
    </source>
</evidence>
<dbReference type="PANTHER" id="PTHR11533">
    <property type="entry name" value="PROTEASE M1 ZINC METALLOPROTEASE"/>
    <property type="match status" value="1"/>
</dbReference>
<dbReference type="InterPro" id="IPR050344">
    <property type="entry name" value="Peptidase_M1_aminopeptidases"/>
</dbReference>
<comment type="similarity">
    <text evidence="3">Belongs to the peptidase M1 family.</text>
</comment>
<dbReference type="Gene3D" id="1.10.390.10">
    <property type="entry name" value="Neutral Protease Domain 2"/>
    <property type="match status" value="1"/>
</dbReference>
<feature type="signal peptide" evidence="14">
    <location>
        <begin position="1"/>
        <end position="27"/>
    </location>
</feature>
<evidence type="ECO:0000256" key="6">
    <source>
        <dbReference type="ARBA" id="ARBA00022670"/>
    </source>
</evidence>
<dbReference type="GO" id="GO:0008270">
    <property type="term" value="F:zinc ion binding"/>
    <property type="evidence" value="ECO:0007669"/>
    <property type="project" value="InterPro"/>
</dbReference>
<protein>
    <recommendedName>
        <fullName evidence="5">Aminopeptidase N</fullName>
        <ecNumber evidence="4">3.4.11.2</ecNumber>
    </recommendedName>
    <alternativeName>
        <fullName evidence="11">Alanine aminopeptidase</fullName>
    </alternativeName>
    <alternativeName>
        <fullName evidence="12">Lysyl aminopeptidase</fullName>
    </alternativeName>
</protein>
<feature type="chain" id="PRO_5037894258" description="Aminopeptidase N" evidence="14">
    <location>
        <begin position="28"/>
        <end position="471"/>
    </location>
</feature>
<evidence type="ECO:0000256" key="9">
    <source>
        <dbReference type="ARBA" id="ARBA00022833"/>
    </source>
</evidence>
<sequence length="471" mass="51156">MVISRRVGAVLVAASVTLSLGATPATATGRGSGHDGPGGGPGAPGAGDNYFPAAGNGGYDALHYGLDIRYEPSSRAFVGVATIEARATEGLSRFNLDLRGFEVRSVTVDGRPARYDRDGQELRVSPKRALSRGERFTVVVRYDGTTGRPTDAEGALYGWVSTPDGSFVANEPDGASTWYPVNDHPTDKAGYDFRITVPAGKTAVANGELVDQRTSRGWTTFVWRARDPMASYLSTASVGDYDLRRSTGPHGLPIIDAVDRDLGPDSADGLARTREMIAYFADLFGRYPFSSYGAIVDDDEDAGYALETQTRPIYSGPPSEGTVAHELAHQWYGNSVSPARWQDIWLNEGFASYAEWLWEEHTGGPTAQQQFDTNYARPATASFWNPPPGDPGATNLFASSVYNKGAMTLHALRTKIGDRAFFTLLRTWYSANRNDTASTADLVRLAEKVTKRQLDGFFQTWLYTPGKPTSW</sequence>
<gene>
    <name evidence="17" type="ORF">H4W31_004241</name>
</gene>
<feature type="compositionally biased region" description="Gly residues" evidence="13">
    <location>
        <begin position="30"/>
        <end position="45"/>
    </location>
</feature>
<evidence type="ECO:0000256" key="10">
    <source>
        <dbReference type="ARBA" id="ARBA00023049"/>
    </source>
</evidence>
<keyword evidence="18" id="KW-1185">Reference proteome</keyword>
<dbReference type="Pfam" id="PF17900">
    <property type="entry name" value="Peptidase_M1_N"/>
    <property type="match status" value="1"/>
</dbReference>
<keyword evidence="10" id="KW-0482">Metalloprotease</keyword>
<evidence type="ECO:0000259" key="16">
    <source>
        <dbReference type="Pfam" id="PF17900"/>
    </source>
</evidence>
<dbReference type="PANTHER" id="PTHR11533:SF297">
    <property type="entry name" value="AMINOPEPTIDASE N"/>
    <property type="match status" value="1"/>
</dbReference>
<keyword evidence="6" id="KW-0645">Protease</keyword>
<feature type="region of interest" description="Disordered" evidence="13">
    <location>
        <begin position="23"/>
        <end position="49"/>
    </location>
</feature>
<keyword evidence="7" id="KW-0479">Metal-binding</keyword>
<dbReference type="InterPro" id="IPR014782">
    <property type="entry name" value="Peptidase_M1_dom"/>
</dbReference>
<dbReference type="GO" id="GO:0016285">
    <property type="term" value="F:alanyl aminopeptidase activity"/>
    <property type="evidence" value="ECO:0007669"/>
    <property type="project" value="UniProtKB-EC"/>
</dbReference>
<evidence type="ECO:0000256" key="12">
    <source>
        <dbReference type="ARBA" id="ARBA00031533"/>
    </source>
</evidence>
<evidence type="ECO:0000256" key="2">
    <source>
        <dbReference type="ARBA" id="ARBA00001947"/>
    </source>
</evidence>
<comment type="catalytic activity">
    <reaction evidence="1">
        <text>Release of an N-terminal amino acid, Xaa-|-Yaa- from a peptide, amide or arylamide. Xaa is preferably Ala, but may be most amino acids including Pro (slow action). When a terminal hydrophobic residue is followed by a prolyl residue, the two may be released as an intact Xaa-Pro dipeptide.</text>
        <dbReference type="EC" id="3.4.11.2"/>
    </reaction>
</comment>
<evidence type="ECO:0000256" key="1">
    <source>
        <dbReference type="ARBA" id="ARBA00000098"/>
    </source>
</evidence>
<dbReference type="PRINTS" id="PR00756">
    <property type="entry name" value="ALADIPTASE"/>
</dbReference>
<keyword evidence="8" id="KW-0378">Hydrolase</keyword>
<accession>A0A927MB58</accession>
<keyword evidence="14" id="KW-0732">Signal</keyword>
<comment type="caution">
    <text evidence="17">The sequence shown here is derived from an EMBL/GenBank/DDBJ whole genome shotgun (WGS) entry which is preliminary data.</text>
</comment>
<dbReference type="InterPro" id="IPR045357">
    <property type="entry name" value="Aminopeptidase_N-like_N"/>
</dbReference>
<dbReference type="EMBL" id="JADBEB010000001">
    <property type="protein sequence ID" value="MBE1488603.1"/>
    <property type="molecule type" value="Genomic_DNA"/>
</dbReference>
<dbReference type="InterPro" id="IPR042097">
    <property type="entry name" value="Aminopeptidase_N-like_N_sf"/>
</dbReference>
<comment type="cofactor">
    <cofactor evidence="2">
        <name>Zn(2+)</name>
        <dbReference type="ChEBI" id="CHEBI:29105"/>
    </cofactor>
</comment>
<proteinExistence type="inferred from homology"/>
<evidence type="ECO:0000313" key="18">
    <source>
        <dbReference type="Proteomes" id="UP000649753"/>
    </source>
</evidence>
<evidence type="ECO:0000256" key="3">
    <source>
        <dbReference type="ARBA" id="ARBA00010136"/>
    </source>
</evidence>
<dbReference type="InterPro" id="IPR001930">
    <property type="entry name" value="Peptidase_M1"/>
</dbReference>
<evidence type="ECO:0000256" key="4">
    <source>
        <dbReference type="ARBA" id="ARBA00012564"/>
    </source>
</evidence>
<organism evidence="17 18">
    <name type="scientific">Plantactinospora soyae</name>
    <dbReference type="NCBI Taxonomy" id="1544732"/>
    <lineage>
        <taxon>Bacteria</taxon>
        <taxon>Bacillati</taxon>
        <taxon>Actinomycetota</taxon>
        <taxon>Actinomycetes</taxon>
        <taxon>Micromonosporales</taxon>
        <taxon>Micromonosporaceae</taxon>
        <taxon>Plantactinospora</taxon>
    </lineage>
</organism>
<evidence type="ECO:0000259" key="15">
    <source>
        <dbReference type="Pfam" id="PF01433"/>
    </source>
</evidence>
<dbReference type="SUPFAM" id="SSF63737">
    <property type="entry name" value="Leukotriene A4 hydrolase N-terminal domain"/>
    <property type="match status" value="1"/>
</dbReference>
<dbReference type="InterPro" id="IPR027268">
    <property type="entry name" value="Peptidase_M4/M1_CTD_sf"/>
</dbReference>
<feature type="domain" description="Peptidase M1 membrane alanine aminopeptidase" evidence="15">
    <location>
        <begin position="321"/>
        <end position="461"/>
    </location>
</feature>
<dbReference type="Proteomes" id="UP000649753">
    <property type="component" value="Unassembled WGS sequence"/>
</dbReference>
<evidence type="ECO:0000256" key="11">
    <source>
        <dbReference type="ARBA" id="ARBA00029811"/>
    </source>
</evidence>
<reference evidence="17" key="1">
    <citation type="submission" date="2020-10" db="EMBL/GenBank/DDBJ databases">
        <title>Sequencing the genomes of 1000 actinobacteria strains.</title>
        <authorList>
            <person name="Klenk H.-P."/>
        </authorList>
    </citation>
    <scope>NUCLEOTIDE SEQUENCE</scope>
    <source>
        <strain evidence="17">DSM 46832</strain>
    </source>
</reference>
<dbReference type="CDD" id="cd09603">
    <property type="entry name" value="M1_APN_like"/>
    <property type="match status" value="1"/>
</dbReference>